<gene>
    <name evidence="1" type="ORF">LVIROSA_LOCUS7205</name>
</gene>
<dbReference type="AlphaFoldDB" id="A0AAU9LUV0"/>
<dbReference type="EMBL" id="CAKMRJ010000483">
    <property type="protein sequence ID" value="CAH1419693.1"/>
    <property type="molecule type" value="Genomic_DNA"/>
</dbReference>
<comment type="caution">
    <text evidence="1">The sequence shown here is derived from an EMBL/GenBank/DDBJ whole genome shotgun (WGS) entry which is preliminary data.</text>
</comment>
<reference evidence="1 2" key="1">
    <citation type="submission" date="2022-01" db="EMBL/GenBank/DDBJ databases">
        <authorList>
            <person name="Xiong W."/>
            <person name="Schranz E."/>
        </authorList>
    </citation>
    <scope>NUCLEOTIDE SEQUENCE [LARGE SCALE GENOMIC DNA]</scope>
</reference>
<dbReference type="Proteomes" id="UP001157418">
    <property type="component" value="Unassembled WGS sequence"/>
</dbReference>
<organism evidence="1 2">
    <name type="scientific">Lactuca virosa</name>
    <dbReference type="NCBI Taxonomy" id="75947"/>
    <lineage>
        <taxon>Eukaryota</taxon>
        <taxon>Viridiplantae</taxon>
        <taxon>Streptophyta</taxon>
        <taxon>Embryophyta</taxon>
        <taxon>Tracheophyta</taxon>
        <taxon>Spermatophyta</taxon>
        <taxon>Magnoliopsida</taxon>
        <taxon>eudicotyledons</taxon>
        <taxon>Gunneridae</taxon>
        <taxon>Pentapetalae</taxon>
        <taxon>asterids</taxon>
        <taxon>campanulids</taxon>
        <taxon>Asterales</taxon>
        <taxon>Asteraceae</taxon>
        <taxon>Cichorioideae</taxon>
        <taxon>Cichorieae</taxon>
        <taxon>Lactucinae</taxon>
        <taxon>Lactuca</taxon>
    </lineage>
</organism>
<sequence>MLKVIVGDLSQQCAIPSSNRHGIFGMKEGPRTEGTRISLKIGLQCLRAIHVFCFHKGNPVNEVSDERTQTQAEC</sequence>
<protein>
    <submittedName>
        <fullName evidence="1">Uncharacterized protein</fullName>
    </submittedName>
</protein>
<name>A0AAU9LUV0_9ASTR</name>
<keyword evidence="2" id="KW-1185">Reference proteome</keyword>
<proteinExistence type="predicted"/>
<evidence type="ECO:0000313" key="1">
    <source>
        <dbReference type="EMBL" id="CAH1419693.1"/>
    </source>
</evidence>
<evidence type="ECO:0000313" key="2">
    <source>
        <dbReference type="Proteomes" id="UP001157418"/>
    </source>
</evidence>
<accession>A0AAU9LUV0</accession>